<dbReference type="PROSITE" id="PS00108">
    <property type="entry name" value="PROTEIN_KINASE_ST"/>
    <property type="match status" value="1"/>
</dbReference>
<evidence type="ECO:0000256" key="7">
    <source>
        <dbReference type="PROSITE-ProRule" id="PRU10141"/>
    </source>
</evidence>
<dbReference type="InterPro" id="IPR017441">
    <property type="entry name" value="Protein_kinase_ATP_BS"/>
</dbReference>
<dbReference type="Pfam" id="PF13499">
    <property type="entry name" value="EF-hand_7"/>
    <property type="match status" value="2"/>
</dbReference>
<evidence type="ECO:0000313" key="11">
    <source>
        <dbReference type="EMBL" id="CAD9652145.1"/>
    </source>
</evidence>
<dbReference type="Pfam" id="PF00168">
    <property type="entry name" value="C2"/>
    <property type="match status" value="1"/>
</dbReference>
<dbReference type="PROSITE" id="PS50004">
    <property type="entry name" value="C2"/>
    <property type="match status" value="1"/>
</dbReference>
<evidence type="ECO:0000256" key="2">
    <source>
        <dbReference type="ARBA" id="ARBA00022679"/>
    </source>
</evidence>
<keyword evidence="5" id="KW-0106">Calcium</keyword>
<evidence type="ECO:0000256" key="1">
    <source>
        <dbReference type="ARBA" id="ARBA00022527"/>
    </source>
</evidence>
<dbReference type="InterPro" id="IPR035892">
    <property type="entry name" value="C2_domain_sf"/>
</dbReference>
<reference evidence="11" key="1">
    <citation type="submission" date="2021-01" db="EMBL/GenBank/DDBJ databases">
        <authorList>
            <person name="Corre E."/>
            <person name="Pelletier E."/>
            <person name="Niang G."/>
            <person name="Scheremetjew M."/>
            <person name="Finn R."/>
            <person name="Kale V."/>
            <person name="Holt S."/>
            <person name="Cochrane G."/>
            <person name="Meng A."/>
            <person name="Brown T."/>
            <person name="Cohen L."/>
        </authorList>
    </citation>
    <scope>NUCLEOTIDE SEQUENCE</scope>
    <source>
        <strain evidence="11">SAG 11-48b</strain>
    </source>
</reference>
<feature type="domain" description="EF-hand" evidence="10">
    <location>
        <begin position="529"/>
        <end position="564"/>
    </location>
</feature>
<name>A0A7S2QUP0_9CHLO</name>
<feature type="binding site" evidence="7">
    <location>
        <position position="185"/>
    </location>
    <ligand>
        <name>ATP</name>
        <dbReference type="ChEBI" id="CHEBI:30616"/>
    </ligand>
</feature>
<dbReference type="SMART" id="SM00239">
    <property type="entry name" value="C2"/>
    <property type="match status" value="1"/>
</dbReference>
<dbReference type="Gene3D" id="2.60.40.150">
    <property type="entry name" value="C2 domain"/>
    <property type="match status" value="1"/>
</dbReference>
<keyword evidence="2" id="KW-0808">Transferase</keyword>
<feature type="domain" description="Protein kinase" evidence="9">
    <location>
        <begin position="156"/>
        <end position="414"/>
    </location>
</feature>
<accession>A0A7S2QUP0</accession>
<dbReference type="PROSITE" id="PS00018">
    <property type="entry name" value="EF_HAND_1"/>
    <property type="match status" value="4"/>
</dbReference>
<dbReference type="Pfam" id="PF00069">
    <property type="entry name" value="Pkinase"/>
    <property type="match status" value="1"/>
</dbReference>
<dbReference type="PANTHER" id="PTHR24349">
    <property type="entry name" value="SERINE/THREONINE-PROTEIN KINASE"/>
    <property type="match status" value="1"/>
</dbReference>
<dbReference type="InterPro" id="IPR050205">
    <property type="entry name" value="CDPK_Ser/Thr_kinases"/>
</dbReference>
<dbReference type="FunFam" id="1.10.510.10:FF:000067">
    <property type="entry name" value="calcium-dependent protein kinase 13"/>
    <property type="match status" value="1"/>
</dbReference>
<dbReference type="FunFam" id="3.30.200.20:FF:000042">
    <property type="entry name" value="Aurora kinase A"/>
    <property type="match status" value="1"/>
</dbReference>
<proteinExistence type="predicted"/>
<keyword evidence="4" id="KW-0418">Kinase</keyword>
<sequence length="595" mass="66943">MAKQGQLQVTLMHATDLKDVEFLGRQDPYCVLAVGDKNFRSKTHTDGGKNPTWNESFEFPTVTSEHYLKLEFFDENMVLRDVPIGGCKIPLNQVAVSGTEEVCVPVVTRKGKHRGDVYLRLVFKAGNKTEAAAKATSKPGTWILPTYANTDCWKDYEPGAILGKGTFGTTYLATRKGTPEKYAVKVISKRKLSTPEEVEDVRREVQIMHHLAGHPNVVCLKNVYEDKSNVCLVMEVCSGGELFDSIVKRGHYTEKDASSLIRTIVGVVAHCHNMGVIHRDLKPENFLLSDKSPGAQLKATDFGLSSFFQEGQVFTDIVGSAYYVAPEVLRRAYGKEADIWSCGVILYILLCGYPPFHGDNEKKIFEAVISKAIDFTTDPWPKISEPAKDCVRRMLVRDPKRRATAQQILQHDWMRENGVATDNELEMEVLTRMKRFSAMNRLKKEALKIIATSLPMDEISGMKEIFKDMDKDKSGSITVEEFAQALRRKGNSLPEQEVQRLIAEADMDGSGTIDYEEFLAATINHSKLQREEHLKAAFEHFDIDKDGHITHAELMESLKKLGITDEGIQDIIKEVDKDNSGTIEYNEFCAMMRNL</sequence>
<gene>
    <name evidence="11" type="ORF">CCHL1392_LOCUS820</name>
</gene>
<evidence type="ECO:0000259" key="9">
    <source>
        <dbReference type="PROSITE" id="PS50011"/>
    </source>
</evidence>
<dbReference type="InterPro" id="IPR008271">
    <property type="entry name" value="Ser/Thr_kinase_AS"/>
</dbReference>
<dbReference type="PROSITE" id="PS00107">
    <property type="entry name" value="PROTEIN_KINASE_ATP"/>
    <property type="match status" value="1"/>
</dbReference>
<dbReference type="SUPFAM" id="SSF47473">
    <property type="entry name" value="EF-hand"/>
    <property type="match status" value="1"/>
</dbReference>
<evidence type="ECO:0000256" key="6">
    <source>
        <dbReference type="ARBA" id="ARBA00022840"/>
    </source>
</evidence>
<keyword evidence="3 7" id="KW-0547">Nucleotide-binding</keyword>
<dbReference type="SUPFAM" id="SSF49562">
    <property type="entry name" value="C2 domain (Calcium/lipid-binding domain, CaLB)"/>
    <property type="match status" value="1"/>
</dbReference>
<dbReference type="SUPFAM" id="SSF56112">
    <property type="entry name" value="Protein kinase-like (PK-like)"/>
    <property type="match status" value="1"/>
</dbReference>
<organism evidence="11">
    <name type="scientific">Chlamydomonas chlamydogama</name>
    <dbReference type="NCBI Taxonomy" id="225041"/>
    <lineage>
        <taxon>Eukaryota</taxon>
        <taxon>Viridiplantae</taxon>
        <taxon>Chlorophyta</taxon>
        <taxon>core chlorophytes</taxon>
        <taxon>Chlorophyceae</taxon>
        <taxon>CS clade</taxon>
        <taxon>Chlamydomonadales</taxon>
        <taxon>Chlamydomonadaceae</taxon>
        <taxon>Chlamydomonas</taxon>
    </lineage>
</organism>
<dbReference type="SMART" id="SM00054">
    <property type="entry name" value="EFh"/>
    <property type="match status" value="4"/>
</dbReference>
<dbReference type="InterPro" id="IPR000008">
    <property type="entry name" value="C2_dom"/>
</dbReference>
<evidence type="ECO:0000256" key="4">
    <source>
        <dbReference type="ARBA" id="ARBA00022777"/>
    </source>
</evidence>
<dbReference type="Gene3D" id="1.10.510.10">
    <property type="entry name" value="Transferase(Phosphotransferase) domain 1"/>
    <property type="match status" value="1"/>
</dbReference>
<dbReference type="InterPro" id="IPR018247">
    <property type="entry name" value="EF_Hand_1_Ca_BS"/>
</dbReference>
<dbReference type="EMBL" id="HBHD01001501">
    <property type="protein sequence ID" value="CAD9652145.1"/>
    <property type="molecule type" value="Transcribed_RNA"/>
</dbReference>
<dbReference type="InterPro" id="IPR000719">
    <property type="entry name" value="Prot_kinase_dom"/>
</dbReference>
<evidence type="ECO:0000259" key="10">
    <source>
        <dbReference type="PROSITE" id="PS50222"/>
    </source>
</evidence>
<dbReference type="FunFam" id="1.10.238.10:FF:000001">
    <property type="entry name" value="Calmodulin 1"/>
    <property type="match status" value="1"/>
</dbReference>
<dbReference type="Gene3D" id="1.10.238.10">
    <property type="entry name" value="EF-hand"/>
    <property type="match status" value="1"/>
</dbReference>
<evidence type="ECO:0000259" key="8">
    <source>
        <dbReference type="PROSITE" id="PS50004"/>
    </source>
</evidence>
<feature type="domain" description="EF-hand" evidence="10">
    <location>
        <begin position="457"/>
        <end position="492"/>
    </location>
</feature>
<dbReference type="Gene3D" id="3.30.200.20">
    <property type="entry name" value="Phosphorylase Kinase, domain 1"/>
    <property type="match status" value="1"/>
</dbReference>
<dbReference type="CDD" id="cd05117">
    <property type="entry name" value="STKc_CAMK"/>
    <property type="match status" value="1"/>
</dbReference>
<dbReference type="AlphaFoldDB" id="A0A7S2QUP0"/>
<evidence type="ECO:0008006" key="12">
    <source>
        <dbReference type="Google" id="ProtNLM"/>
    </source>
</evidence>
<feature type="domain" description="C2" evidence="8">
    <location>
        <begin position="1"/>
        <end position="104"/>
    </location>
</feature>
<evidence type="ECO:0000256" key="5">
    <source>
        <dbReference type="ARBA" id="ARBA00022837"/>
    </source>
</evidence>
<dbReference type="PROSITE" id="PS50222">
    <property type="entry name" value="EF_HAND_2"/>
    <property type="match status" value="4"/>
</dbReference>
<dbReference type="PROSITE" id="PS50011">
    <property type="entry name" value="PROTEIN_KINASE_DOM"/>
    <property type="match status" value="1"/>
</dbReference>
<dbReference type="GO" id="GO:0004674">
    <property type="term" value="F:protein serine/threonine kinase activity"/>
    <property type="evidence" value="ECO:0007669"/>
    <property type="project" value="UniProtKB-KW"/>
</dbReference>
<dbReference type="InterPro" id="IPR011009">
    <property type="entry name" value="Kinase-like_dom_sf"/>
</dbReference>
<feature type="domain" description="EF-hand" evidence="10">
    <location>
        <begin position="493"/>
        <end position="528"/>
    </location>
</feature>
<keyword evidence="6 7" id="KW-0067">ATP-binding</keyword>
<dbReference type="InterPro" id="IPR002048">
    <property type="entry name" value="EF_hand_dom"/>
</dbReference>
<dbReference type="SMART" id="SM00220">
    <property type="entry name" value="S_TKc"/>
    <property type="match status" value="1"/>
</dbReference>
<protein>
    <recommendedName>
        <fullName evidence="12">Calcium-dependent protein kinase</fullName>
    </recommendedName>
</protein>
<dbReference type="GO" id="GO:0005524">
    <property type="term" value="F:ATP binding"/>
    <property type="evidence" value="ECO:0007669"/>
    <property type="project" value="UniProtKB-UniRule"/>
</dbReference>
<feature type="domain" description="EF-hand" evidence="10">
    <location>
        <begin position="565"/>
        <end position="595"/>
    </location>
</feature>
<dbReference type="InterPro" id="IPR011992">
    <property type="entry name" value="EF-hand-dom_pair"/>
</dbReference>
<evidence type="ECO:0000256" key="3">
    <source>
        <dbReference type="ARBA" id="ARBA00022741"/>
    </source>
</evidence>
<dbReference type="GO" id="GO:0005509">
    <property type="term" value="F:calcium ion binding"/>
    <property type="evidence" value="ECO:0007669"/>
    <property type="project" value="InterPro"/>
</dbReference>
<keyword evidence="1" id="KW-0723">Serine/threonine-protein kinase</keyword>